<dbReference type="EMBL" id="GGEC01085905">
    <property type="protein sequence ID" value="MBX66389.1"/>
    <property type="molecule type" value="Transcribed_RNA"/>
</dbReference>
<dbReference type="AlphaFoldDB" id="A0A2P2QHB8"/>
<protein>
    <submittedName>
        <fullName evidence="1">Uncharacterized protein</fullName>
    </submittedName>
</protein>
<reference evidence="1" key="1">
    <citation type="submission" date="2018-02" db="EMBL/GenBank/DDBJ databases">
        <title>Rhizophora mucronata_Transcriptome.</title>
        <authorList>
            <person name="Meera S.P."/>
            <person name="Sreeshan A."/>
            <person name="Augustine A."/>
        </authorList>
    </citation>
    <scope>NUCLEOTIDE SEQUENCE</scope>
    <source>
        <tissue evidence="1">Leaf</tissue>
    </source>
</reference>
<organism evidence="1">
    <name type="scientific">Rhizophora mucronata</name>
    <name type="common">Asiatic mangrove</name>
    <dbReference type="NCBI Taxonomy" id="61149"/>
    <lineage>
        <taxon>Eukaryota</taxon>
        <taxon>Viridiplantae</taxon>
        <taxon>Streptophyta</taxon>
        <taxon>Embryophyta</taxon>
        <taxon>Tracheophyta</taxon>
        <taxon>Spermatophyta</taxon>
        <taxon>Magnoliopsida</taxon>
        <taxon>eudicotyledons</taxon>
        <taxon>Gunneridae</taxon>
        <taxon>Pentapetalae</taxon>
        <taxon>rosids</taxon>
        <taxon>fabids</taxon>
        <taxon>Malpighiales</taxon>
        <taxon>Rhizophoraceae</taxon>
        <taxon>Rhizophora</taxon>
    </lineage>
</organism>
<sequence>MTIVLALWMWIILPLITPLTRRSSTRQI</sequence>
<accession>A0A2P2QHB8</accession>
<proteinExistence type="predicted"/>
<name>A0A2P2QHB8_RHIMU</name>
<evidence type="ECO:0000313" key="1">
    <source>
        <dbReference type="EMBL" id="MBX66389.1"/>
    </source>
</evidence>